<dbReference type="HOGENOM" id="CLU_033863_21_3_9"/>
<keyword evidence="5 7" id="KW-1133">Transmembrane helix</keyword>
<evidence type="ECO:0000256" key="1">
    <source>
        <dbReference type="ARBA" id="ARBA00004651"/>
    </source>
</evidence>
<comment type="similarity">
    <text evidence="2">Belongs to the EamA transporter family.</text>
</comment>
<evidence type="ECO:0000256" key="4">
    <source>
        <dbReference type="ARBA" id="ARBA00022692"/>
    </source>
</evidence>
<keyword evidence="6 7" id="KW-0472">Membrane</keyword>
<feature type="transmembrane region" description="Helical" evidence="7">
    <location>
        <begin position="12"/>
        <end position="31"/>
    </location>
</feature>
<evidence type="ECO:0000259" key="8">
    <source>
        <dbReference type="Pfam" id="PF00892"/>
    </source>
</evidence>
<evidence type="ECO:0000256" key="7">
    <source>
        <dbReference type="SAM" id="Phobius"/>
    </source>
</evidence>
<protein>
    <recommendedName>
        <fullName evidence="8">EamA domain-containing protein</fullName>
    </recommendedName>
</protein>
<reference evidence="9 10" key="1">
    <citation type="submission" date="2010-12" db="EMBL/GenBank/DDBJ databases">
        <title>The Genome Sequence of Clostridium symbiosum strain WAL-14163.</title>
        <authorList>
            <person name="Earl A."/>
            <person name="Ward D."/>
            <person name="Feldgarden M."/>
            <person name="Gevers D."/>
            <person name="Finegold S.M."/>
            <person name="Summanen P.H."/>
            <person name="Molitoris D.R."/>
            <person name="Vaisanen M.L."/>
            <person name="Daigneault M."/>
            <person name="Young S.K."/>
            <person name="Zeng Q."/>
            <person name="Gargeya S."/>
            <person name="Fitzgerald M."/>
            <person name="Haas B."/>
            <person name="Abouelleil A."/>
            <person name="Alvarado L."/>
            <person name="Arachchi H.M."/>
            <person name="Berlin A."/>
            <person name="Brown A."/>
            <person name="Chapman S.B."/>
            <person name="Chen Z."/>
            <person name="Dunbar C."/>
            <person name="Freedman E."/>
            <person name="Gearin G."/>
            <person name="Gellesch M."/>
            <person name="Goldberg J."/>
            <person name="Griggs A."/>
            <person name="Gujja S."/>
            <person name="Heilman E."/>
            <person name="Heiman D."/>
            <person name="Howarth C."/>
            <person name="Larson L."/>
            <person name="Lui A."/>
            <person name="MacDonald P.J.P."/>
            <person name="Mehta T."/>
            <person name="Montmayeur A."/>
            <person name="Murphy C."/>
            <person name="Neiman D."/>
            <person name="Pearson M."/>
            <person name="Priest M."/>
            <person name="Roberts A."/>
            <person name="Saif S."/>
            <person name="Shea T."/>
            <person name="Shenoy N."/>
            <person name="Sisk P."/>
            <person name="Stolte C."/>
            <person name="Sykes S."/>
            <person name="White J."/>
            <person name="Yandava C."/>
            <person name="Nusbaum C."/>
            <person name="Birren B."/>
        </authorList>
    </citation>
    <scope>NUCLEOTIDE SEQUENCE [LARGE SCALE GENOMIC DNA]</scope>
    <source>
        <strain evidence="9 10">WAL-14163</strain>
    </source>
</reference>
<evidence type="ECO:0000256" key="5">
    <source>
        <dbReference type="ARBA" id="ARBA00022989"/>
    </source>
</evidence>
<feature type="domain" description="EamA" evidence="8">
    <location>
        <begin position="150"/>
        <end position="276"/>
    </location>
</feature>
<dbReference type="AlphaFoldDB" id="E7GU38"/>
<evidence type="ECO:0000256" key="3">
    <source>
        <dbReference type="ARBA" id="ARBA00022475"/>
    </source>
</evidence>
<evidence type="ECO:0000313" key="10">
    <source>
        <dbReference type="Proteomes" id="UP000002970"/>
    </source>
</evidence>
<feature type="transmembrane region" description="Helical" evidence="7">
    <location>
        <begin position="266"/>
        <end position="283"/>
    </location>
</feature>
<dbReference type="Proteomes" id="UP000002970">
    <property type="component" value="Unassembled WGS sequence"/>
</dbReference>
<feature type="transmembrane region" description="Helical" evidence="7">
    <location>
        <begin position="146"/>
        <end position="168"/>
    </location>
</feature>
<dbReference type="InterPro" id="IPR051258">
    <property type="entry name" value="Diverse_Substrate_Transporter"/>
</dbReference>
<proteinExistence type="inferred from homology"/>
<feature type="transmembrane region" description="Helical" evidence="7">
    <location>
        <begin position="98"/>
        <end position="116"/>
    </location>
</feature>
<gene>
    <name evidence="9" type="ORF">HMPREF9474_04433</name>
</gene>
<keyword evidence="4 7" id="KW-0812">Transmembrane</keyword>
<feature type="transmembrane region" description="Helical" evidence="7">
    <location>
        <begin position="241"/>
        <end position="260"/>
    </location>
</feature>
<dbReference type="SUPFAM" id="SSF103481">
    <property type="entry name" value="Multidrug resistance efflux transporter EmrE"/>
    <property type="match status" value="2"/>
</dbReference>
<dbReference type="InterPro" id="IPR000620">
    <property type="entry name" value="EamA_dom"/>
</dbReference>
<feature type="domain" description="EamA" evidence="8">
    <location>
        <begin position="10"/>
        <end position="139"/>
    </location>
</feature>
<name>E7GU38_CLOS6</name>
<accession>E7GU38</accession>
<comment type="subcellular location">
    <subcellularLocation>
        <location evidence="1">Cell membrane</location>
        <topology evidence="1">Multi-pass membrane protein</topology>
    </subcellularLocation>
</comment>
<evidence type="ECO:0000256" key="2">
    <source>
        <dbReference type="ARBA" id="ARBA00007362"/>
    </source>
</evidence>
<feature type="transmembrane region" description="Helical" evidence="7">
    <location>
        <begin position="180"/>
        <end position="199"/>
    </location>
</feature>
<organism evidence="9 10">
    <name type="scientific">Clostridium symbiosum (strain WAL-14163)</name>
    <dbReference type="NCBI Taxonomy" id="742740"/>
    <lineage>
        <taxon>Bacteria</taxon>
        <taxon>Bacillati</taxon>
        <taxon>Bacillota</taxon>
        <taxon>Clostridia</taxon>
        <taxon>Lachnospirales</taxon>
        <taxon>Lachnospiraceae</taxon>
        <taxon>Otoolea</taxon>
    </lineage>
</organism>
<feature type="transmembrane region" description="Helical" evidence="7">
    <location>
        <begin position="123"/>
        <end position="140"/>
    </location>
</feature>
<comment type="caution">
    <text evidence="9">The sequence shown here is derived from an EMBL/GenBank/DDBJ whole genome shotgun (WGS) entry which is preliminary data.</text>
</comment>
<dbReference type="GO" id="GO:0005886">
    <property type="term" value="C:plasma membrane"/>
    <property type="evidence" value="ECO:0007669"/>
    <property type="project" value="UniProtKB-SubCell"/>
</dbReference>
<evidence type="ECO:0000256" key="6">
    <source>
        <dbReference type="ARBA" id="ARBA00023136"/>
    </source>
</evidence>
<feature type="transmembrane region" description="Helical" evidence="7">
    <location>
        <begin position="205"/>
        <end position="229"/>
    </location>
</feature>
<dbReference type="Pfam" id="PF00892">
    <property type="entry name" value="EamA"/>
    <property type="match status" value="2"/>
</dbReference>
<dbReference type="eggNOG" id="COG0697">
    <property type="taxonomic scope" value="Bacteria"/>
</dbReference>
<dbReference type="EMBL" id="ADLQ01000104">
    <property type="protein sequence ID" value="EGA91690.1"/>
    <property type="molecule type" value="Genomic_DNA"/>
</dbReference>
<feature type="transmembrane region" description="Helical" evidence="7">
    <location>
        <begin position="37"/>
        <end position="60"/>
    </location>
</feature>
<dbReference type="PANTHER" id="PTHR42920:SF5">
    <property type="entry name" value="EAMA DOMAIN-CONTAINING PROTEIN"/>
    <property type="match status" value="1"/>
</dbReference>
<feature type="transmembrane region" description="Helical" evidence="7">
    <location>
        <begin position="72"/>
        <end position="92"/>
    </location>
</feature>
<dbReference type="InterPro" id="IPR037185">
    <property type="entry name" value="EmrE-like"/>
</dbReference>
<sequence>MKIQLTEKAAEILLALTALIWGSGFVCYKNLMSLLTPIQFVVVRSFFSAVCAGLFFLCVIRRASRREWLGGFLLGGILAAAGLVQTYGIRITSSGNCAFLTGTNVVMVPFLSWALTKKKPGRSNLFSALMMFAGVCLLTVDFNNITAVNAGDLLSFLGAFLYAVHIAVTGKLSGTVRPKAVTCLQFLALFTVNLLFVPLEETPFIIPPAAVLPAAYLGIVSIFIGHTLQIICQEKVDSTKAAVLLSLEGVFGSIFSAILLGERYRLPALAGFVLYFFINSAVADRRTRQERTGPGVVRLWLSLPSPAEGCREGEAGRNELLRGPFALLTPTNSARLLHLKIVFH</sequence>
<evidence type="ECO:0000313" key="9">
    <source>
        <dbReference type="EMBL" id="EGA91690.1"/>
    </source>
</evidence>
<dbReference type="STRING" id="1512.GCA_900049235_04790"/>
<keyword evidence="3" id="KW-1003">Cell membrane</keyword>
<keyword evidence="10" id="KW-1185">Reference proteome</keyword>
<dbReference type="PANTHER" id="PTHR42920">
    <property type="entry name" value="OS03G0707200 PROTEIN-RELATED"/>
    <property type="match status" value="1"/>
</dbReference>